<dbReference type="Proteomes" id="UP001165960">
    <property type="component" value="Unassembled WGS sequence"/>
</dbReference>
<gene>
    <name evidence="1" type="ORF">DSO57_1033316</name>
</gene>
<protein>
    <submittedName>
        <fullName evidence="1">Uncharacterized protein</fullName>
    </submittedName>
</protein>
<reference evidence="1" key="1">
    <citation type="submission" date="2022-04" db="EMBL/GenBank/DDBJ databases">
        <title>Genome of the entomopathogenic fungus Entomophthora muscae.</title>
        <authorList>
            <person name="Elya C."/>
            <person name="Lovett B.R."/>
            <person name="Lee E."/>
            <person name="Macias A.M."/>
            <person name="Hajek A.E."/>
            <person name="De Bivort B.L."/>
            <person name="Kasson M.T."/>
            <person name="De Fine Licht H.H."/>
            <person name="Stajich J.E."/>
        </authorList>
    </citation>
    <scope>NUCLEOTIDE SEQUENCE</scope>
    <source>
        <strain evidence="1">Berkeley</strain>
    </source>
</reference>
<organism evidence="1 2">
    <name type="scientific">Entomophthora muscae</name>
    <dbReference type="NCBI Taxonomy" id="34485"/>
    <lineage>
        <taxon>Eukaryota</taxon>
        <taxon>Fungi</taxon>
        <taxon>Fungi incertae sedis</taxon>
        <taxon>Zoopagomycota</taxon>
        <taxon>Entomophthoromycotina</taxon>
        <taxon>Entomophthoromycetes</taxon>
        <taxon>Entomophthorales</taxon>
        <taxon>Entomophthoraceae</taxon>
        <taxon>Entomophthora</taxon>
    </lineage>
</organism>
<evidence type="ECO:0000313" key="1">
    <source>
        <dbReference type="EMBL" id="KAJ9064160.1"/>
    </source>
</evidence>
<name>A0ACC2SPE0_9FUNG</name>
<sequence>MYRCDPQHLLNWSQTMGTYSVFTTKVEIIVFNVNITPYTPHREEYQGRKLTVFLHFKEKILPDNVVFYAPCQLKDNKKFFETMEDEADDRLKIVASDSNAAADELLDWKYMKIIHSLTTQPFLSSMFAQGLQDLILEGTQTFLDHSFHVGHSSSRIDHFHGSTGILRSCTRPQVLKLTQSDHSLLWFWVKTRTLPSIPMFIPIS</sequence>
<evidence type="ECO:0000313" key="2">
    <source>
        <dbReference type="Proteomes" id="UP001165960"/>
    </source>
</evidence>
<accession>A0ACC2SPE0</accession>
<keyword evidence="2" id="KW-1185">Reference proteome</keyword>
<dbReference type="EMBL" id="QTSX02004521">
    <property type="protein sequence ID" value="KAJ9064160.1"/>
    <property type="molecule type" value="Genomic_DNA"/>
</dbReference>
<proteinExistence type="predicted"/>
<comment type="caution">
    <text evidence="1">The sequence shown here is derived from an EMBL/GenBank/DDBJ whole genome shotgun (WGS) entry which is preliminary data.</text>
</comment>